<gene>
    <name evidence="7" type="ORF">FVP33_15195</name>
</gene>
<dbReference type="GO" id="GO:0000976">
    <property type="term" value="F:transcription cis-regulatory region binding"/>
    <property type="evidence" value="ECO:0007669"/>
    <property type="project" value="TreeGrafter"/>
</dbReference>
<protein>
    <submittedName>
        <fullName evidence="7">TetR family transcriptional regulator</fullName>
    </submittedName>
</protein>
<feature type="DNA-binding region" description="H-T-H motif" evidence="5">
    <location>
        <begin position="36"/>
        <end position="55"/>
    </location>
</feature>
<dbReference type="InterPro" id="IPR050109">
    <property type="entry name" value="HTH-type_TetR-like_transc_reg"/>
</dbReference>
<proteinExistence type="predicted"/>
<evidence type="ECO:0000256" key="1">
    <source>
        <dbReference type="ARBA" id="ARBA00022491"/>
    </source>
</evidence>
<dbReference type="EMBL" id="VRMG01000009">
    <property type="protein sequence ID" value="TXN29503.1"/>
    <property type="molecule type" value="Genomic_DNA"/>
</dbReference>
<evidence type="ECO:0000313" key="7">
    <source>
        <dbReference type="EMBL" id="TXN29503.1"/>
    </source>
</evidence>
<evidence type="ECO:0000259" key="6">
    <source>
        <dbReference type="PROSITE" id="PS50977"/>
    </source>
</evidence>
<dbReference type="PANTHER" id="PTHR30055">
    <property type="entry name" value="HTH-TYPE TRANSCRIPTIONAL REGULATOR RUTR"/>
    <property type="match status" value="1"/>
</dbReference>
<dbReference type="PRINTS" id="PR00400">
    <property type="entry name" value="TETREPRESSOR"/>
</dbReference>
<evidence type="ECO:0000256" key="4">
    <source>
        <dbReference type="ARBA" id="ARBA00023163"/>
    </source>
</evidence>
<dbReference type="Pfam" id="PF00440">
    <property type="entry name" value="TetR_N"/>
    <property type="match status" value="1"/>
</dbReference>
<dbReference type="InterPro" id="IPR003012">
    <property type="entry name" value="Tet_transcr_reg_TetR"/>
</dbReference>
<evidence type="ECO:0000256" key="5">
    <source>
        <dbReference type="PROSITE-ProRule" id="PRU00335"/>
    </source>
</evidence>
<dbReference type="PROSITE" id="PS50977">
    <property type="entry name" value="HTH_TETR_2"/>
    <property type="match status" value="1"/>
</dbReference>
<dbReference type="Proteomes" id="UP000321379">
    <property type="component" value="Unassembled WGS sequence"/>
</dbReference>
<dbReference type="SUPFAM" id="SSF46689">
    <property type="entry name" value="Homeodomain-like"/>
    <property type="match status" value="1"/>
</dbReference>
<dbReference type="SUPFAM" id="SSF48498">
    <property type="entry name" value="Tetracyclin repressor-like, C-terminal domain"/>
    <property type="match status" value="1"/>
</dbReference>
<dbReference type="Gene3D" id="1.10.10.60">
    <property type="entry name" value="Homeodomain-like"/>
    <property type="match status" value="1"/>
</dbReference>
<dbReference type="Gene3D" id="1.10.357.10">
    <property type="entry name" value="Tetracycline Repressor, domain 2"/>
    <property type="match status" value="1"/>
</dbReference>
<dbReference type="InterPro" id="IPR001647">
    <property type="entry name" value="HTH_TetR"/>
</dbReference>
<reference evidence="7 8" key="1">
    <citation type="submission" date="2019-08" db="EMBL/GenBank/DDBJ databases">
        <title>Bacterial whole genome sequence for Glaciihabitans sp. CHu50b-6-2.</title>
        <authorList>
            <person name="Jin L."/>
        </authorList>
    </citation>
    <scope>NUCLEOTIDE SEQUENCE [LARGE SCALE GENOMIC DNA]</scope>
    <source>
        <strain evidence="7 8">CHu50b-6-2</strain>
    </source>
</reference>
<evidence type="ECO:0000256" key="3">
    <source>
        <dbReference type="ARBA" id="ARBA00023125"/>
    </source>
</evidence>
<keyword evidence="1" id="KW-0678">Repressor</keyword>
<dbReference type="InterPro" id="IPR004111">
    <property type="entry name" value="Repressor_TetR_C"/>
</dbReference>
<keyword evidence="8" id="KW-1185">Reference proteome</keyword>
<name>A0A5C8UME5_9MICO</name>
<evidence type="ECO:0000256" key="2">
    <source>
        <dbReference type="ARBA" id="ARBA00023015"/>
    </source>
</evidence>
<dbReference type="Pfam" id="PF02909">
    <property type="entry name" value="TetR_C_1"/>
    <property type="match status" value="1"/>
</dbReference>
<feature type="domain" description="HTH tetR-type" evidence="6">
    <location>
        <begin position="13"/>
        <end position="73"/>
    </location>
</feature>
<dbReference type="PANTHER" id="PTHR30055:SF151">
    <property type="entry name" value="TRANSCRIPTIONAL REGULATORY PROTEIN"/>
    <property type="match status" value="1"/>
</dbReference>
<organism evidence="7 8">
    <name type="scientific">Lacisediminihabitans profunda</name>
    <dbReference type="NCBI Taxonomy" id="2594790"/>
    <lineage>
        <taxon>Bacteria</taxon>
        <taxon>Bacillati</taxon>
        <taxon>Actinomycetota</taxon>
        <taxon>Actinomycetes</taxon>
        <taxon>Micrococcales</taxon>
        <taxon>Microbacteriaceae</taxon>
        <taxon>Lacisediminihabitans</taxon>
    </lineage>
</organism>
<sequence>MTNSDEVETKYTRHSRADVVAGALAILDEHGLPDLTMRRLAATLDVQPSALYWHFANKQTLLASIADQIVSRAVPREVGDADWSGAVRAEAEALRDALLAFRDGAEVVSSTLALGLGAGEPQSRLATAIRGGGFDQQTSEVAAAALLHFVLGHVSHEQQRLQADSLGVVAEGHSADPVTAIGGRAAFDFGITLLLTGLESQAPARSLGDAAR</sequence>
<dbReference type="GO" id="GO:0046677">
    <property type="term" value="P:response to antibiotic"/>
    <property type="evidence" value="ECO:0007669"/>
    <property type="project" value="InterPro"/>
</dbReference>
<evidence type="ECO:0000313" key="8">
    <source>
        <dbReference type="Proteomes" id="UP000321379"/>
    </source>
</evidence>
<dbReference type="AlphaFoldDB" id="A0A5C8UME5"/>
<dbReference type="InterPro" id="IPR009057">
    <property type="entry name" value="Homeodomain-like_sf"/>
</dbReference>
<keyword evidence="4" id="KW-0804">Transcription</keyword>
<keyword evidence="2" id="KW-0805">Transcription regulation</keyword>
<accession>A0A5C8UME5</accession>
<dbReference type="PRINTS" id="PR00455">
    <property type="entry name" value="HTHTETR"/>
</dbReference>
<comment type="caution">
    <text evidence="7">The sequence shown here is derived from an EMBL/GenBank/DDBJ whole genome shotgun (WGS) entry which is preliminary data.</text>
</comment>
<keyword evidence="3 5" id="KW-0238">DNA-binding</keyword>
<dbReference type="GO" id="GO:0003700">
    <property type="term" value="F:DNA-binding transcription factor activity"/>
    <property type="evidence" value="ECO:0007669"/>
    <property type="project" value="TreeGrafter"/>
</dbReference>
<dbReference type="GO" id="GO:0045892">
    <property type="term" value="P:negative regulation of DNA-templated transcription"/>
    <property type="evidence" value="ECO:0007669"/>
    <property type="project" value="InterPro"/>
</dbReference>
<dbReference type="RefSeq" id="WP_147784519.1">
    <property type="nucleotide sequence ID" value="NZ_VRMG01000009.1"/>
</dbReference>
<dbReference type="InterPro" id="IPR036271">
    <property type="entry name" value="Tet_transcr_reg_TetR-rel_C_sf"/>
</dbReference>